<protein>
    <submittedName>
        <fullName evidence="4">Tail fiber domain-containing protein</fullName>
    </submittedName>
</protein>
<gene>
    <name evidence="4" type="ORF">N0B16_06735</name>
</gene>
<evidence type="ECO:0000313" key="5">
    <source>
        <dbReference type="Proteomes" id="UP001208114"/>
    </source>
</evidence>
<feature type="signal peptide" evidence="2">
    <location>
        <begin position="1"/>
        <end position="18"/>
    </location>
</feature>
<dbReference type="RefSeq" id="WP_262990019.1">
    <property type="nucleotide sequence ID" value="NZ_JAOTEN010000002.1"/>
</dbReference>
<dbReference type="PROSITE" id="PS51688">
    <property type="entry name" value="ICA"/>
    <property type="match status" value="1"/>
</dbReference>
<name>A0ABT2VWX0_9FLAO</name>
<evidence type="ECO:0000256" key="2">
    <source>
        <dbReference type="SAM" id="SignalP"/>
    </source>
</evidence>
<keyword evidence="1" id="KW-0175">Coiled coil</keyword>
<evidence type="ECO:0000256" key="1">
    <source>
        <dbReference type="SAM" id="Coils"/>
    </source>
</evidence>
<evidence type="ECO:0000313" key="4">
    <source>
        <dbReference type="EMBL" id="MCU7614129.1"/>
    </source>
</evidence>
<dbReference type="Pfam" id="PF13884">
    <property type="entry name" value="Peptidase_S74"/>
    <property type="match status" value="1"/>
</dbReference>
<comment type="caution">
    <text evidence="4">The sequence shown here is derived from an EMBL/GenBank/DDBJ whole genome shotgun (WGS) entry which is preliminary data.</text>
</comment>
<feature type="coiled-coil region" evidence="1">
    <location>
        <begin position="673"/>
        <end position="700"/>
    </location>
</feature>
<keyword evidence="2" id="KW-0732">Signal</keyword>
<dbReference type="InterPro" id="IPR030392">
    <property type="entry name" value="S74_ICA"/>
</dbReference>
<dbReference type="EMBL" id="JAOTEN010000002">
    <property type="protein sequence ID" value="MCU7614129.1"/>
    <property type="molecule type" value="Genomic_DNA"/>
</dbReference>
<proteinExistence type="predicted"/>
<dbReference type="Proteomes" id="UP001208114">
    <property type="component" value="Unassembled WGS sequence"/>
</dbReference>
<evidence type="ECO:0000259" key="3">
    <source>
        <dbReference type="PROSITE" id="PS51688"/>
    </source>
</evidence>
<feature type="domain" description="Peptidase S74" evidence="3">
    <location>
        <begin position="594"/>
        <end position="687"/>
    </location>
</feature>
<keyword evidence="5" id="KW-1185">Reference proteome</keyword>
<accession>A0ABT2VWX0</accession>
<sequence length="732" mass="76562">MKKKLLLIAMCTSLYTYAQTGNVGINTSTPGSTLTLNGSFAATYKKVTANYTMTATDYYLAVENATAATITLPVVATASPSIQGRDYNIKNTGAGTVTIQASGTERFDNQSGNSVTSITLATGEYARIVATGNTIISTTTAQWEVAVVGNGQNVEPWNNQATLAPATANTQNIYQIGRVAIGANTSNGALSNNPTLRVVAPPTTDGIRLESTLTPGSYMQQSIVGDSNFLTFGVRDQTSQAAQTFIGSNSNTDFALRTNSLDRVTVKAGTGWVGISTDTPNTRLTIESDNLGGGGTDDIGIRSFGTGTSPGLIMYSGGNNATAPANLLTNSLVGSWQMRGHINGVQALTSQIQSIYTGNGITNLSTMSFLTSGGGIPDMFIDDNGYIGVGTTTPQSHLTVVGAAGNDDDIRIQSYNAASPFLVMENNGGSVATPSNVGNGDNLGGILWQARINGTVASTARIQSTYQGTGTNNLSDMLFQTSGANRIYINEQGAVGINTVDPSSKLSVVGDITTYASAAAIAPINSGSTTATISHSWLQSDGRISSYMTGAGCNLNLQRDAAPVNTPYARFYDGTSIVGSVIRSATGVTYATTSDIRLKTDIRPTVLGLSDLMKIQVSDYTFKKTGYKDQAGFIAQQLYKVFPIAVNPGGDDENSAPWMVDYGRITPLLVKAIQEQQAEIETLKAENAKLAATAADVKANADAYAQLAAQVKEMQQMLSGSKKAVGDKLGKN</sequence>
<reference evidence="5" key="1">
    <citation type="submission" date="2023-07" db="EMBL/GenBank/DDBJ databases">
        <title>Chryseobacterium sp. GMJ5 Genome sequencing and assembly.</title>
        <authorList>
            <person name="Jung Y."/>
        </authorList>
    </citation>
    <scope>NUCLEOTIDE SEQUENCE [LARGE SCALE GENOMIC DNA]</scope>
    <source>
        <strain evidence="5">GMJ5</strain>
    </source>
</reference>
<feature type="chain" id="PRO_5045209111" evidence="2">
    <location>
        <begin position="19"/>
        <end position="732"/>
    </location>
</feature>
<organism evidence="4 5">
    <name type="scientific">Chryseobacterium gilvum</name>
    <dbReference type="NCBI Taxonomy" id="2976534"/>
    <lineage>
        <taxon>Bacteria</taxon>
        <taxon>Pseudomonadati</taxon>
        <taxon>Bacteroidota</taxon>
        <taxon>Flavobacteriia</taxon>
        <taxon>Flavobacteriales</taxon>
        <taxon>Weeksellaceae</taxon>
        <taxon>Chryseobacterium group</taxon>
        <taxon>Chryseobacterium</taxon>
    </lineage>
</organism>